<name>A0A7G8Q319_9GAMM</name>
<dbReference type="PANTHER" id="PTHR46832:SF1">
    <property type="entry name" value="5'-METHYLTHIOADENOSINE_S-ADENOSYLHOMOCYSTEINE NUCLEOSIDASE"/>
    <property type="match status" value="1"/>
</dbReference>
<dbReference type="KEGG" id="dtl:H8F01_19300"/>
<gene>
    <name evidence="2" type="ORF">H8F01_19300</name>
</gene>
<accession>A0A7G8Q319</accession>
<organism evidence="2 3">
    <name type="scientific">Dyella telluris</name>
    <dbReference type="NCBI Taxonomy" id="2763498"/>
    <lineage>
        <taxon>Bacteria</taxon>
        <taxon>Pseudomonadati</taxon>
        <taxon>Pseudomonadota</taxon>
        <taxon>Gammaproteobacteria</taxon>
        <taxon>Lysobacterales</taxon>
        <taxon>Rhodanobacteraceae</taxon>
        <taxon>Dyella</taxon>
    </lineage>
</organism>
<protein>
    <submittedName>
        <fullName evidence="2">Purine and other phosphorylase-like protein, family 1</fullName>
    </submittedName>
</protein>
<dbReference type="GO" id="GO:0009116">
    <property type="term" value="P:nucleoside metabolic process"/>
    <property type="evidence" value="ECO:0007669"/>
    <property type="project" value="InterPro"/>
</dbReference>
<dbReference type="EMBL" id="CP060412">
    <property type="protein sequence ID" value="QNK01177.1"/>
    <property type="molecule type" value="Genomic_DNA"/>
</dbReference>
<dbReference type="Gene3D" id="3.40.50.1580">
    <property type="entry name" value="Nucleoside phosphorylase domain"/>
    <property type="match status" value="1"/>
</dbReference>
<sequence>MPGTVGIVTALAAEAHALTPRSLRVREATRLDAGSSIYLSGMGQEAARLGALALIEAGAQALVSFGVAGGLAPGLRSGTLLCPACVLDERSHDYQPDPSWRAALLQRLAATNLPLMAQGSLLSLPVPLLTATEKGAMRERHQSLAVDMESAAIARVADEYRIPFVVLRAVVDERDDHVPAALQAGIDAWGRPLAARMLLALLRRPQLLAELPGLAARMGNATRTLRATAKAVGASWGRDAAPPC</sequence>
<dbReference type="GO" id="GO:0019284">
    <property type="term" value="P:L-methionine salvage from S-adenosylmethionine"/>
    <property type="evidence" value="ECO:0007669"/>
    <property type="project" value="TreeGrafter"/>
</dbReference>
<dbReference type="RefSeq" id="WP_187056639.1">
    <property type="nucleotide sequence ID" value="NZ_CP060412.1"/>
</dbReference>
<evidence type="ECO:0000313" key="2">
    <source>
        <dbReference type="EMBL" id="QNK01177.1"/>
    </source>
</evidence>
<dbReference type="AlphaFoldDB" id="A0A7G8Q319"/>
<dbReference type="InterPro" id="IPR035994">
    <property type="entry name" value="Nucleoside_phosphorylase_sf"/>
</dbReference>
<dbReference type="Proteomes" id="UP000515873">
    <property type="component" value="Chromosome"/>
</dbReference>
<dbReference type="InterPro" id="IPR000845">
    <property type="entry name" value="Nucleoside_phosphorylase_d"/>
</dbReference>
<dbReference type="Pfam" id="PF01048">
    <property type="entry name" value="PNP_UDP_1"/>
    <property type="match status" value="1"/>
</dbReference>
<dbReference type="GO" id="GO:0008782">
    <property type="term" value="F:adenosylhomocysteine nucleosidase activity"/>
    <property type="evidence" value="ECO:0007669"/>
    <property type="project" value="TreeGrafter"/>
</dbReference>
<evidence type="ECO:0000313" key="3">
    <source>
        <dbReference type="Proteomes" id="UP000515873"/>
    </source>
</evidence>
<dbReference type="GO" id="GO:0005829">
    <property type="term" value="C:cytosol"/>
    <property type="evidence" value="ECO:0007669"/>
    <property type="project" value="TreeGrafter"/>
</dbReference>
<reference evidence="2 3" key="1">
    <citation type="submission" date="2020-08" db="EMBL/GenBank/DDBJ databases">
        <title>Dyella sp. G9 isolated from forest soil.</title>
        <authorList>
            <person name="Fu J."/>
            <person name="Qiu L."/>
        </authorList>
    </citation>
    <scope>NUCLEOTIDE SEQUENCE [LARGE SCALE GENOMIC DNA]</scope>
    <source>
        <strain evidence="2 3">G9</strain>
    </source>
</reference>
<dbReference type="PANTHER" id="PTHR46832">
    <property type="entry name" value="5'-METHYLTHIOADENOSINE/S-ADENOSYLHOMOCYSTEINE NUCLEOSIDASE"/>
    <property type="match status" value="1"/>
</dbReference>
<evidence type="ECO:0000259" key="1">
    <source>
        <dbReference type="Pfam" id="PF01048"/>
    </source>
</evidence>
<dbReference type="GO" id="GO:0008930">
    <property type="term" value="F:methylthioadenosine nucleosidase activity"/>
    <property type="evidence" value="ECO:0007669"/>
    <property type="project" value="TreeGrafter"/>
</dbReference>
<dbReference type="SUPFAM" id="SSF53167">
    <property type="entry name" value="Purine and uridine phosphorylases"/>
    <property type="match status" value="1"/>
</dbReference>
<feature type="domain" description="Nucleoside phosphorylase" evidence="1">
    <location>
        <begin position="37"/>
        <end position="202"/>
    </location>
</feature>
<keyword evidence="3" id="KW-1185">Reference proteome</keyword>
<proteinExistence type="predicted"/>